<dbReference type="Proteomes" id="UP000030170">
    <property type="component" value="Unassembled WGS sequence"/>
</dbReference>
<gene>
    <name evidence="2" type="ORF">DO97_00120</name>
</gene>
<dbReference type="RefSeq" id="WP_036530114.1">
    <property type="nucleotide sequence ID" value="NZ_JJML01000001.1"/>
</dbReference>
<keyword evidence="1" id="KW-1133">Transmembrane helix</keyword>
<dbReference type="STRING" id="1497020.DO97_00120"/>
<feature type="transmembrane region" description="Helical" evidence="1">
    <location>
        <begin position="20"/>
        <end position="41"/>
    </location>
</feature>
<proteinExistence type="predicted"/>
<feature type="transmembrane region" description="Helical" evidence="1">
    <location>
        <begin position="82"/>
        <end position="103"/>
    </location>
</feature>
<dbReference type="EMBL" id="JJML01000001">
    <property type="protein sequence ID" value="KGF73987.1"/>
    <property type="molecule type" value="Genomic_DNA"/>
</dbReference>
<dbReference type="InterPro" id="IPR012861">
    <property type="entry name" value="DUF1634"/>
</dbReference>
<reference evidence="2 3" key="1">
    <citation type="journal article" date="2014" name="Mol. Ecol.">
        <title>Evolution of Synechococcus.</title>
        <authorList>
            <person name="Dvorak P."/>
            <person name="Casamatta D."/>
            <person name="Hasler P."/>
            <person name="Poulickova A."/>
            <person name="Ondrej V."/>
            <person name="Sanges R."/>
        </authorList>
    </citation>
    <scope>NUCLEOTIDE SEQUENCE [LARGE SCALE GENOMIC DNA]</scope>
    <source>
        <strain evidence="2 3">CAUP A 1101</strain>
    </source>
</reference>
<protein>
    <submittedName>
        <fullName evidence="2">Membrane protein</fullName>
    </submittedName>
</protein>
<feature type="transmembrane region" description="Helical" evidence="1">
    <location>
        <begin position="109"/>
        <end position="126"/>
    </location>
</feature>
<evidence type="ECO:0000313" key="3">
    <source>
        <dbReference type="Proteomes" id="UP000030170"/>
    </source>
</evidence>
<dbReference type="Pfam" id="PF07843">
    <property type="entry name" value="DUF1634"/>
    <property type="match status" value="1"/>
</dbReference>
<organism evidence="2 3">
    <name type="scientific">Neosynechococcus sphagnicola sy1</name>
    <dbReference type="NCBI Taxonomy" id="1497020"/>
    <lineage>
        <taxon>Bacteria</taxon>
        <taxon>Bacillati</taxon>
        <taxon>Cyanobacteriota</taxon>
        <taxon>Cyanophyceae</taxon>
        <taxon>Neosynechococcales</taxon>
        <taxon>Neosynechococcaceae</taxon>
        <taxon>Neosynechococcus</taxon>
    </lineage>
</organism>
<evidence type="ECO:0000313" key="2">
    <source>
        <dbReference type="EMBL" id="KGF73987.1"/>
    </source>
</evidence>
<keyword evidence="1" id="KW-0472">Membrane</keyword>
<evidence type="ECO:0000256" key="1">
    <source>
        <dbReference type="SAM" id="Phobius"/>
    </source>
</evidence>
<sequence length="128" mass="14525">MARAQQQWTEHEFEQWLGNLLRGGVVLSAGIVAVGGALYLMRHGMEPPSYRVFRGEPAEFRVLPEIIETGLTFHRRRSLIQIGLLVLIATPILRVAFSGYMFAKQGDRTYVIITFIVLTILLYSLFQS</sequence>
<name>A0A098TQ38_9CYAN</name>
<keyword evidence="1" id="KW-0812">Transmembrane</keyword>
<accession>A0A098TQ38</accession>
<dbReference type="OrthoDB" id="511496at2"/>
<comment type="caution">
    <text evidence="2">The sequence shown here is derived from an EMBL/GenBank/DDBJ whole genome shotgun (WGS) entry which is preliminary data.</text>
</comment>
<keyword evidence="3" id="KW-1185">Reference proteome</keyword>
<dbReference type="AlphaFoldDB" id="A0A098TQ38"/>